<comment type="caution">
    <text evidence="11">The sequence shown here is derived from an EMBL/GenBank/DDBJ whole genome shotgun (WGS) entry which is preliminary data.</text>
</comment>
<feature type="transmembrane region" description="Helical" evidence="8">
    <location>
        <begin position="376"/>
        <end position="397"/>
    </location>
</feature>
<organism evidence="11 12">
    <name type="scientific">Komagataeibacter europaeus NBRC 3261</name>
    <dbReference type="NCBI Taxonomy" id="1234669"/>
    <lineage>
        <taxon>Bacteria</taxon>
        <taxon>Pseudomonadati</taxon>
        <taxon>Pseudomonadota</taxon>
        <taxon>Alphaproteobacteria</taxon>
        <taxon>Acetobacterales</taxon>
        <taxon>Acetobacteraceae</taxon>
        <taxon>Komagataeibacter</taxon>
    </lineage>
</organism>
<evidence type="ECO:0000256" key="8">
    <source>
        <dbReference type="SAM" id="Phobius"/>
    </source>
</evidence>
<dbReference type="InterPro" id="IPR011925">
    <property type="entry name" value="LolCE_TM"/>
</dbReference>
<comment type="similarity">
    <text evidence="2">Belongs to the ABC-4 integral membrane protein family. LolC/E subfamily.</text>
</comment>
<keyword evidence="7 8" id="KW-0472">Membrane</keyword>
<name>A0A0D6PY97_KOMEU</name>
<dbReference type="GO" id="GO:0044874">
    <property type="term" value="P:lipoprotein localization to outer membrane"/>
    <property type="evidence" value="ECO:0007669"/>
    <property type="project" value="TreeGrafter"/>
</dbReference>
<keyword evidence="5 8" id="KW-0812">Transmembrane</keyword>
<dbReference type="Pfam" id="PF12704">
    <property type="entry name" value="MacB_PCD"/>
    <property type="match status" value="1"/>
</dbReference>
<keyword evidence="11" id="KW-0449">Lipoprotein</keyword>
<evidence type="ECO:0000256" key="2">
    <source>
        <dbReference type="ARBA" id="ARBA00005236"/>
    </source>
</evidence>
<evidence type="ECO:0000259" key="10">
    <source>
        <dbReference type="Pfam" id="PF12704"/>
    </source>
</evidence>
<accession>A0A0D6PY97</accession>
<evidence type="ECO:0000256" key="7">
    <source>
        <dbReference type="ARBA" id="ARBA00023136"/>
    </source>
</evidence>
<feature type="domain" description="MacB-like periplasmic core" evidence="10">
    <location>
        <begin position="29"/>
        <end position="243"/>
    </location>
</feature>
<dbReference type="PANTHER" id="PTHR30489:SF0">
    <property type="entry name" value="LIPOPROTEIN-RELEASING SYSTEM TRANSMEMBRANE PROTEIN LOLE"/>
    <property type="match status" value="1"/>
</dbReference>
<gene>
    <name evidence="11" type="ORF">Geu3261_0026_017</name>
</gene>
<dbReference type="NCBIfam" id="TIGR02212">
    <property type="entry name" value="lolCE"/>
    <property type="match status" value="1"/>
</dbReference>
<dbReference type="Pfam" id="PF02687">
    <property type="entry name" value="FtsX"/>
    <property type="match status" value="1"/>
</dbReference>
<evidence type="ECO:0000256" key="3">
    <source>
        <dbReference type="ARBA" id="ARBA00022448"/>
    </source>
</evidence>
<evidence type="ECO:0000313" key="12">
    <source>
        <dbReference type="Proteomes" id="UP000032675"/>
    </source>
</evidence>
<evidence type="ECO:0000259" key="9">
    <source>
        <dbReference type="Pfam" id="PF02687"/>
    </source>
</evidence>
<evidence type="ECO:0000256" key="5">
    <source>
        <dbReference type="ARBA" id="ARBA00022692"/>
    </source>
</evidence>
<feature type="transmembrane region" description="Helical" evidence="8">
    <location>
        <begin position="271"/>
        <end position="293"/>
    </location>
</feature>
<keyword evidence="6 8" id="KW-1133">Transmembrane helix</keyword>
<evidence type="ECO:0000313" key="11">
    <source>
        <dbReference type="EMBL" id="GAN95491.1"/>
    </source>
</evidence>
<proteinExistence type="inferred from homology"/>
<keyword evidence="4" id="KW-1003">Cell membrane</keyword>
<dbReference type="InterPro" id="IPR025857">
    <property type="entry name" value="MacB_PCD"/>
</dbReference>
<feature type="transmembrane region" description="Helical" evidence="8">
    <location>
        <begin position="314"/>
        <end position="341"/>
    </location>
</feature>
<comment type="subcellular location">
    <subcellularLocation>
        <location evidence="1">Cell membrane</location>
        <topology evidence="1">Multi-pass membrane protein</topology>
    </subcellularLocation>
</comment>
<feature type="transmembrane region" description="Helical" evidence="8">
    <location>
        <begin position="21"/>
        <end position="48"/>
    </location>
</feature>
<evidence type="ECO:0000256" key="6">
    <source>
        <dbReference type="ARBA" id="ARBA00022989"/>
    </source>
</evidence>
<sequence length="414" mass="44698">MFGPFERMVAGRYLHARRGERFVSVIAIFSLVGIALGVATLIIVMSVMNGFKADLLGRILGLNGDLSVFGVTRTISDYDDVAGRVRRVPGVVSAAPLVESQVLLNSGSYNAGGLVRGMTRADLQALHEVSDNLVAGSMDDFGGDDTIIVGTTLAERAGLTVGGRLTLVSPQGAATAFGTMPRVRAYRVVGIFDAGVNDYNASYVFLPLHAAQVYFQLPGQVTQVQVMTRDAENVAPIRQAIEKAMDGNVRVMDWTQSNNAFFGAVQVEQNVMFLILTLIILVAAFNVISSLIMMVKDKSADIAVLRTLGATRGAIMRIFLMCGASVGVTGTFVGTGLGIVFCLNIEHIRQLLQRITGTDLFNAEVYYLEHLPAKLIWSQVIEVIVMALVLSLLATLYPSWRAARTDPVEALRHE</sequence>
<reference evidence="11 12" key="1">
    <citation type="submission" date="2012-11" db="EMBL/GenBank/DDBJ databases">
        <title>Whole genome sequence of Gluconacetobacter europaeus NBRC3261.</title>
        <authorList>
            <person name="Azuma Y."/>
            <person name="Higashiura N."/>
            <person name="Hirakawa H."/>
            <person name="Matsushita K."/>
        </authorList>
    </citation>
    <scope>NUCLEOTIDE SEQUENCE [LARGE SCALE GENOMIC DNA]</scope>
    <source>
        <strain evidence="11 12">NBRC 3261</strain>
    </source>
</reference>
<dbReference type="InterPro" id="IPR051447">
    <property type="entry name" value="Lipoprotein-release_system"/>
</dbReference>
<dbReference type="RefSeq" id="WP_048850020.1">
    <property type="nucleotide sequence ID" value="NZ_BANI01000026.1"/>
</dbReference>
<dbReference type="Proteomes" id="UP000032675">
    <property type="component" value="Unassembled WGS sequence"/>
</dbReference>
<protein>
    <submittedName>
        <fullName evidence="11">Lipoprotein releasing system transmembrane protein LolC/E</fullName>
    </submittedName>
</protein>
<dbReference type="InterPro" id="IPR003838">
    <property type="entry name" value="ABC3_permease_C"/>
</dbReference>
<feature type="domain" description="ABC3 transporter permease C-terminal" evidence="9">
    <location>
        <begin position="274"/>
        <end position="407"/>
    </location>
</feature>
<dbReference type="AlphaFoldDB" id="A0A0D6PY97"/>
<dbReference type="PANTHER" id="PTHR30489">
    <property type="entry name" value="LIPOPROTEIN-RELEASING SYSTEM TRANSMEMBRANE PROTEIN LOLE"/>
    <property type="match status" value="1"/>
</dbReference>
<dbReference type="GO" id="GO:0042953">
    <property type="term" value="P:lipoprotein transport"/>
    <property type="evidence" value="ECO:0007669"/>
    <property type="project" value="InterPro"/>
</dbReference>
<evidence type="ECO:0000256" key="1">
    <source>
        <dbReference type="ARBA" id="ARBA00004651"/>
    </source>
</evidence>
<dbReference type="EMBL" id="BANI01000026">
    <property type="protein sequence ID" value="GAN95491.1"/>
    <property type="molecule type" value="Genomic_DNA"/>
</dbReference>
<keyword evidence="3" id="KW-0813">Transport</keyword>
<dbReference type="GO" id="GO:0098797">
    <property type="term" value="C:plasma membrane protein complex"/>
    <property type="evidence" value="ECO:0007669"/>
    <property type="project" value="TreeGrafter"/>
</dbReference>
<evidence type="ECO:0000256" key="4">
    <source>
        <dbReference type="ARBA" id="ARBA00022475"/>
    </source>
</evidence>